<feature type="region of interest" description="Disordered" evidence="1">
    <location>
        <begin position="17"/>
        <end position="36"/>
    </location>
</feature>
<keyword evidence="4" id="KW-1185">Reference proteome</keyword>
<sequence>MKVTILQQDSTCQLIKSDDSQQPTRKQHSRSGAEGDCSRGQTISFYFVGFIFGFVLSQCLIQRYHRQLDQDHINVYIKVDTFETPVKVYIEGSTTWTKDQHIVKDLSWNKLETSLFMSAILKVVQDNIRREIEADGFIIVDKPDQEVYRSQKIQTIRRTDPKRHVTLSQFGGRFFRKWSSRLHLLWDSGHEAKLLQQDQSGNRVSTKAP</sequence>
<evidence type="ECO:0000313" key="3">
    <source>
        <dbReference type="EMBL" id="KAK2167336.1"/>
    </source>
</evidence>
<reference evidence="3" key="1">
    <citation type="journal article" date="2023" name="Mol. Biol. Evol.">
        <title>Third-Generation Sequencing Reveals the Adaptive Role of the Epigenome in Three Deep-Sea Polychaetes.</title>
        <authorList>
            <person name="Perez M."/>
            <person name="Aroh O."/>
            <person name="Sun Y."/>
            <person name="Lan Y."/>
            <person name="Juniper S.K."/>
            <person name="Young C.R."/>
            <person name="Angers B."/>
            <person name="Qian P.Y."/>
        </authorList>
    </citation>
    <scope>NUCLEOTIDE SEQUENCE</scope>
    <source>
        <strain evidence="3">P08H-3</strain>
    </source>
</reference>
<dbReference type="Proteomes" id="UP001208570">
    <property type="component" value="Unassembled WGS sequence"/>
</dbReference>
<feature type="transmembrane region" description="Helical" evidence="2">
    <location>
        <begin position="43"/>
        <end position="61"/>
    </location>
</feature>
<keyword evidence="2" id="KW-0812">Transmembrane</keyword>
<keyword evidence="2" id="KW-1133">Transmembrane helix</keyword>
<dbReference type="AlphaFoldDB" id="A0AAD9NGE5"/>
<evidence type="ECO:0000256" key="2">
    <source>
        <dbReference type="SAM" id="Phobius"/>
    </source>
</evidence>
<organism evidence="3 4">
    <name type="scientific">Paralvinella palmiformis</name>
    <dbReference type="NCBI Taxonomy" id="53620"/>
    <lineage>
        <taxon>Eukaryota</taxon>
        <taxon>Metazoa</taxon>
        <taxon>Spiralia</taxon>
        <taxon>Lophotrochozoa</taxon>
        <taxon>Annelida</taxon>
        <taxon>Polychaeta</taxon>
        <taxon>Sedentaria</taxon>
        <taxon>Canalipalpata</taxon>
        <taxon>Terebellida</taxon>
        <taxon>Terebelliformia</taxon>
        <taxon>Alvinellidae</taxon>
        <taxon>Paralvinella</taxon>
    </lineage>
</organism>
<evidence type="ECO:0000313" key="4">
    <source>
        <dbReference type="Proteomes" id="UP001208570"/>
    </source>
</evidence>
<protein>
    <submittedName>
        <fullName evidence="3">Uncharacterized protein</fullName>
    </submittedName>
</protein>
<evidence type="ECO:0000256" key="1">
    <source>
        <dbReference type="SAM" id="MobiDB-lite"/>
    </source>
</evidence>
<accession>A0AAD9NGE5</accession>
<comment type="caution">
    <text evidence="3">The sequence shown here is derived from an EMBL/GenBank/DDBJ whole genome shotgun (WGS) entry which is preliminary data.</text>
</comment>
<proteinExistence type="predicted"/>
<keyword evidence="2" id="KW-0472">Membrane</keyword>
<dbReference type="EMBL" id="JAODUP010000029">
    <property type="protein sequence ID" value="KAK2167336.1"/>
    <property type="molecule type" value="Genomic_DNA"/>
</dbReference>
<name>A0AAD9NGE5_9ANNE</name>
<gene>
    <name evidence="3" type="ORF">LSH36_29g03010</name>
</gene>